<dbReference type="GO" id="GO:0097510">
    <property type="term" value="P:base-excision repair, AP site formation via deaminated base removal"/>
    <property type="evidence" value="ECO:0007669"/>
    <property type="project" value="TreeGrafter"/>
</dbReference>
<evidence type="ECO:0000313" key="13">
    <source>
        <dbReference type="Proteomes" id="UP000516446"/>
    </source>
</evidence>
<comment type="subcellular location">
    <subcellularLocation>
        <location evidence="9">Cytoplasm</location>
    </subcellularLocation>
</comment>
<dbReference type="EC" id="3.2.2.27" evidence="4 9"/>
<evidence type="ECO:0000256" key="8">
    <source>
        <dbReference type="ARBA" id="ARBA00023204"/>
    </source>
</evidence>
<dbReference type="Proteomes" id="UP000516446">
    <property type="component" value="Chromosome"/>
</dbReference>
<organism evidence="12 13">
    <name type="scientific">Weissella koreensis</name>
    <dbReference type="NCBI Taxonomy" id="165096"/>
    <lineage>
        <taxon>Bacteria</taxon>
        <taxon>Bacillati</taxon>
        <taxon>Bacillota</taxon>
        <taxon>Bacilli</taxon>
        <taxon>Lactobacillales</taxon>
        <taxon>Lactobacillaceae</taxon>
        <taxon>Weissella</taxon>
    </lineage>
</organism>
<feature type="domain" description="Uracil-DNA glycosylase-like" evidence="11">
    <location>
        <begin position="53"/>
        <end position="213"/>
    </location>
</feature>
<evidence type="ECO:0000256" key="1">
    <source>
        <dbReference type="ARBA" id="ARBA00001400"/>
    </source>
</evidence>
<dbReference type="InterPro" id="IPR005122">
    <property type="entry name" value="Uracil-DNA_glycosylase-like"/>
</dbReference>
<dbReference type="InterPro" id="IPR002043">
    <property type="entry name" value="UDG_fam1"/>
</dbReference>
<keyword evidence="7 9" id="KW-0378">Hydrolase</keyword>
<dbReference type="PANTHER" id="PTHR11264">
    <property type="entry name" value="URACIL-DNA GLYCOSYLASE"/>
    <property type="match status" value="1"/>
</dbReference>
<evidence type="ECO:0000259" key="11">
    <source>
        <dbReference type="SMART" id="SM00986"/>
    </source>
</evidence>
<dbReference type="GO" id="GO:0004844">
    <property type="term" value="F:uracil DNA N-glycosylase activity"/>
    <property type="evidence" value="ECO:0007669"/>
    <property type="project" value="UniProtKB-UniRule"/>
</dbReference>
<evidence type="ECO:0000256" key="3">
    <source>
        <dbReference type="ARBA" id="ARBA00008184"/>
    </source>
</evidence>
<evidence type="ECO:0000256" key="5">
    <source>
        <dbReference type="ARBA" id="ARBA00018429"/>
    </source>
</evidence>
<accession>A0A7H1MKX9</accession>
<dbReference type="SUPFAM" id="SSF52141">
    <property type="entry name" value="Uracil-DNA glycosylase-like"/>
    <property type="match status" value="1"/>
</dbReference>
<dbReference type="EMBL" id="CP043431">
    <property type="protein sequence ID" value="QNT64115.1"/>
    <property type="molecule type" value="Genomic_DNA"/>
</dbReference>
<evidence type="ECO:0000256" key="10">
    <source>
        <dbReference type="RuleBase" id="RU003780"/>
    </source>
</evidence>
<dbReference type="InterPro" id="IPR036895">
    <property type="entry name" value="Uracil-DNA_glycosylase-like_sf"/>
</dbReference>
<comment type="catalytic activity">
    <reaction evidence="1 9 10">
        <text>Hydrolyzes single-stranded DNA or mismatched double-stranded DNA and polynucleotides, releasing free uracil.</text>
        <dbReference type="EC" id="3.2.2.27"/>
    </reaction>
</comment>
<reference evidence="12 13" key="1">
    <citation type="submission" date="2019-08" db="EMBL/GenBank/DDBJ databases">
        <authorList>
            <person name="Chang H.C."/>
            <person name="Mun S.Y."/>
        </authorList>
    </citation>
    <scope>NUCLEOTIDE SEQUENCE [LARGE SCALE GENOMIC DNA]</scope>
    <source>
        <strain evidence="12 13">SK</strain>
    </source>
</reference>
<evidence type="ECO:0000256" key="2">
    <source>
        <dbReference type="ARBA" id="ARBA00002631"/>
    </source>
</evidence>
<keyword evidence="12" id="KW-0326">Glycosidase</keyword>
<dbReference type="AlphaFoldDB" id="A0A7H1MKX9"/>
<evidence type="ECO:0000256" key="7">
    <source>
        <dbReference type="ARBA" id="ARBA00022801"/>
    </source>
</evidence>
<feature type="active site" description="Proton acceptor" evidence="9">
    <location>
        <position position="68"/>
    </location>
</feature>
<evidence type="ECO:0000256" key="4">
    <source>
        <dbReference type="ARBA" id="ARBA00012030"/>
    </source>
</evidence>
<evidence type="ECO:0000313" key="12">
    <source>
        <dbReference type="EMBL" id="QNT64115.1"/>
    </source>
</evidence>
<dbReference type="NCBIfam" id="NF003589">
    <property type="entry name" value="PRK05254.1-2"/>
    <property type="match status" value="1"/>
</dbReference>
<name>A0A7H1MKX9_9LACO</name>
<dbReference type="RefSeq" id="WP_006845839.1">
    <property type="nucleotide sequence ID" value="NZ_CP026847.1"/>
</dbReference>
<gene>
    <name evidence="9" type="primary">ung</name>
    <name evidence="12" type="ORF">FY536_01985</name>
</gene>
<dbReference type="HAMAP" id="MF_00148">
    <property type="entry name" value="UDG"/>
    <property type="match status" value="1"/>
</dbReference>
<dbReference type="NCBIfam" id="NF003592">
    <property type="entry name" value="PRK05254.1-5"/>
    <property type="match status" value="1"/>
</dbReference>
<proteinExistence type="inferred from homology"/>
<keyword evidence="9" id="KW-0963">Cytoplasm</keyword>
<evidence type="ECO:0000256" key="9">
    <source>
        <dbReference type="HAMAP-Rule" id="MF_00148"/>
    </source>
</evidence>
<sequence>MSNLDALQRTDWWEPLNKKLDLKYWADLDAFIEEVYKNETVYPACDQIFNAFTLTSLANTKVILIGQDPYPNAGQAMGLSFSVPAEQGLPKSLINIYKELTNDLSQPAPKNGDLTAWAKQGVLLLNTILTVPAGKRNGHANLIWERLTNAVINVINERNQPLVYLLWGKQAAQKVDFINNSNHLILMAPHPSPLSAYRGFFGSRPFSQINRYLIDHQTQPIDWSQQTIH</sequence>
<dbReference type="GO" id="GO:0005737">
    <property type="term" value="C:cytoplasm"/>
    <property type="evidence" value="ECO:0007669"/>
    <property type="project" value="UniProtKB-SubCell"/>
</dbReference>
<dbReference type="NCBIfam" id="NF003588">
    <property type="entry name" value="PRK05254.1-1"/>
    <property type="match status" value="1"/>
</dbReference>
<dbReference type="InterPro" id="IPR018085">
    <property type="entry name" value="Ura-DNA_Glyclase_AS"/>
</dbReference>
<keyword evidence="6 9" id="KW-0227">DNA damage</keyword>
<dbReference type="SMART" id="SM00987">
    <property type="entry name" value="UreE_C"/>
    <property type="match status" value="1"/>
</dbReference>
<evidence type="ECO:0000256" key="6">
    <source>
        <dbReference type="ARBA" id="ARBA00022763"/>
    </source>
</evidence>
<dbReference type="NCBIfam" id="TIGR00628">
    <property type="entry name" value="ung"/>
    <property type="match status" value="1"/>
</dbReference>
<dbReference type="Pfam" id="PF03167">
    <property type="entry name" value="UDG"/>
    <property type="match status" value="1"/>
</dbReference>
<comment type="similarity">
    <text evidence="3 9 10">Belongs to the uracil-DNA glycosylase (UDG) superfamily. UNG family.</text>
</comment>
<dbReference type="SMART" id="SM00986">
    <property type="entry name" value="UDG"/>
    <property type="match status" value="1"/>
</dbReference>
<dbReference type="PANTHER" id="PTHR11264:SF0">
    <property type="entry name" value="URACIL-DNA GLYCOSYLASE"/>
    <property type="match status" value="1"/>
</dbReference>
<dbReference type="Gene3D" id="3.40.470.10">
    <property type="entry name" value="Uracil-DNA glycosylase-like domain"/>
    <property type="match status" value="1"/>
</dbReference>
<dbReference type="CDD" id="cd10027">
    <property type="entry name" value="UDG-F1-like"/>
    <property type="match status" value="1"/>
</dbReference>
<protein>
    <recommendedName>
        <fullName evidence="5 9">Uracil-DNA glycosylase</fullName>
        <shortName evidence="9">UDG</shortName>
        <ecNumber evidence="4 9">3.2.2.27</ecNumber>
    </recommendedName>
</protein>
<keyword evidence="13" id="KW-1185">Reference proteome</keyword>
<comment type="function">
    <text evidence="2 9 10">Excises uracil residues from the DNA which can arise as a result of misincorporation of dUMP residues by DNA polymerase or due to deamination of cytosine.</text>
</comment>
<keyword evidence="8 9" id="KW-0234">DNA repair</keyword>
<dbReference type="PROSITE" id="PS00130">
    <property type="entry name" value="U_DNA_GLYCOSYLASE"/>
    <property type="match status" value="1"/>
</dbReference>